<proteinExistence type="predicted"/>
<dbReference type="Gene3D" id="3.30.2000.20">
    <property type="match status" value="1"/>
</dbReference>
<accession>A0A1H9ATX9</accession>
<dbReference type="EMBL" id="FOFU01000001">
    <property type="protein sequence ID" value="SEP80099.1"/>
    <property type="molecule type" value="Genomic_DNA"/>
</dbReference>
<organism evidence="1 2">
    <name type="scientific">Treponema bryantii</name>
    <dbReference type="NCBI Taxonomy" id="163"/>
    <lineage>
        <taxon>Bacteria</taxon>
        <taxon>Pseudomonadati</taxon>
        <taxon>Spirochaetota</taxon>
        <taxon>Spirochaetia</taxon>
        <taxon>Spirochaetales</taxon>
        <taxon>Treponemataceae</taxon>
        <taxon>Treponema</taxon>
    </lineage>
</organism>
<keyword evidence="2" id="KW-1185">Reference proteome</keyword>
<dbReference type="Proteomes" id="UP000182360">
    <property type="component" value="Unassembled WGS sequence"/>
</dbReference>
<dbReference type="InterPro" id="IPR025395">
    <property type="entry name" value="Phage_tail_terminator-like"/>
</dbReference>
<evidence type="ECO:0000313" key="2">
    <source>
        <dbReference type="Proteomes" id="UP000182360"/>
    </source>
</evidence>
<sequence length="149" mass="17343">MTELDIQEKLFDHFKTLNAFSGIEYLVLKNDNSGDYENVHFPNGVFSEPEDKRWFDLTFLSNEPSDSSIVAIGGSQYRFTGVMYVDIYSPEDVKEYEVSEKYRWIAKLFNDAEIEYVDIMRVYISTKGSVGDSYRLQVAIDWEADIDKE</sequence>
<name>A0A1H9ATX9_9SPIR</name>
<protein>
    <submittedName>
        <fullName evidence="1">Uncharacterized protein</fullName>
    </submittedName>
</protein>
<dbReference type="AlphaFoldDB" id="A0A1H9ATX9"/>
<evidence type="ECO:0000313" key="1">
    <source>
        <dbReference type="EMBL" id="SEP80099.1"/>
    </source>
</evidence>
<gene>
    <name evidence="1" type="ORF">SAMN04487977_101466</name>
</gene>
<reference evidence="1 2" key="1">
    <citation type="submission" date="2016-10" db="EMBL/GenBank/DDBJ databases">
        <authorList>
            <person name="de Groot N.N."/>
        </authorList>
    </citation>
    <scope>NUCLEOTIDE SEQUENCE [LARGE SCALE GENOMIC DNA]</scope>
    <source>
        <strain evidence="1 2">B25</strain>
    </source>
</reference>
<dbReference type="RefSeq" id="WP_074640508.1">
    <property type="nucleotide sequence ID" value="NZ_FOFU01000001.1"/>
</dbReference>
<dbReference type="Pfam" id="PF13554">
    <property type="entry name" value="Phage_tail_terminator_5"/>
    <property type="match status" value="1"/>
</dbReference>